<keyword evidence="3" id="KW-1185">Reference proteome</keyword>
<proteinExistence type="predicted"/>
<reference evidence="1 3" key="1">
    <citation type="journal article" date="2008" name="Science">
        <title>The Physcomitrella genome reveals evolutionary insights into the conquest of land by plants.</title>
        <authorList>
            <person name="Rensing S."/>
            <person name="Lang D."/>
            <person name="Zimmer A."/>
            <person name="Terry A."/>
            <person name="Salamov A."/>
            <person name="Shapiro H."/>
            <person name="Nishiyama T."/>
            <person name="Perroud P.-F."/>
            <person name="Lindquist E."/>
            <person name="Kamisugi Y."/>
            <person name="Tanahashi T."/>
            <person name="Sakakibara K."/>
            <person name="Fujita T."/>
            <person name="Oishi K."/>
            <person name="Shin-I T."/>
            <person name="Kuroki Y."/>
            <person name="Toyoda A."/>
            <person name="Suzuki Y."/>
            <person name="Hashimoto A."/>
            <person name="Yamaguchi K."/>
            <person name="Sugano A."/>
            <person name="Kohara Y."/>
            <person name="Fujiyama A."/>
            <person name="Anterola A."/>
            <person name="Aoki S."/>
            <person name="Ashton N."/>
            <person name="Barbazuk W.B."/>
            <person name="Barker E."/>
            <person name="Bennetzen J."/>
            <person name="Bezanilla M."/>
            <person name="Blankenship R."/>
            <person name="Cho S.H."/>
            <person name="Dutcher S."/>
            <person name="Estelle M."/>
            <person name="Fawcett J.A."/>
            <person name="Gundlach H."/>
            <person name="Hanada K."/>
            <person name="Heyl A."/>
            <person name="Hicks K.A."/>
            <person name="Hugh J."/>
            <person name="Lohr M."/>
            <person name="Mayer K."/>
            <person name="Melkozernov A."/>
            <person name="Murata T."/>
            <person name="Nelson D."/>
            <person name="Pils B."/>
            <person name="Prigge M."/>
            <person name="Reiss B."/>
            <person name="Renner T."/>
            <person name="Rombauts S."/>
            <person name="Rushton P."/>
            <person name="Sanderfoot A."/>
            <person name="Schween G."/>
            <person name="Shiu S.-H."/>
            <person name="Stueber K."/>
            <person name="Theodoulou F.L."/>
            <person name="Tu H."/>
            <person name="Van de Peer Y."/>
            <person name="Verrier P.J."/>
            <person name="Waters E."/>
            <person name="Wood A."/>
            <person name="Yang L."/>
            <person name="Cove D."/>
            <person name="Cuming A."/>
            <person name="Hasebe M."/>
            <person name="Lucas S."/>
            <person name="Mishler D.B."/>
            <person name="Reski R."/>
            <person name="Grigoriev I."/>
            <person name="Quatrano R.S."/>
            <person name="Boore J.L."/>
        </authorList>
    </citation>
    <scope>NUCLEOTIDE SEQUENCE [LARGE SCALE GENOMIC DNA]</scope>
    <source>
        <strain evidence="2 3">cv. Gransden 2004</strain>
    </source>
</reference>
<protein>
    <submittedName>
        <fullName evidence="1 2">Uncharacterized protein</fullName>
    </submittedName>
</protein>
<evidence type="ECO:0000313" key="3">
    <source>
        <dbReference type="Proteomes" id="UP000006727"/>
    </source>
</evidence>
<gene>
    <name evidence="1" type="ORF">PHYPA_021773</name>
</gene>
<evidence type="ECO:0000313" key="1">
    <source>
        <dbReference type="EMBL" id="PNR35923.1"/>
    </source>
</evidence>
<dbReference type="Proteomes" id="UP000006727">
    <property type="component" value="Chromosome 17"/>
</dbReference>
<dbReference type="PaxDb" id="3218-PP1S277_38V6.1"/>
<organism evidence="1">
    <name type="scientific">Physcomitrium patens</name>
    <name type="common">Spreading-leaved earth moss</name>
    <name type="synonym">Physcomitrella patens</name>
    <dbReference type="NCBI Taxonomy" id="3218"/>
    <lineage>
        <taxon>Eukaryota</taxon>
        <taxon>Viridiplantae</taxon>
        <taxon>Streptophyta</taxon>
        <taxon>Embryophyta</taxon>
        <taxon>Bryophyta</taxon>
        <taxon>Bryophytina</taxon>
        <taxon>Bryopsida</taxon>
        <taxon>Funariidae</taxon>
        <taxon>Funariales</taxon>
        <taxon>Funariaceae</taxon>
        <taxon>Physcomitrium</taxon>
    </lineage>
</organism>
<reference evidence="1 3" key="2">
    <citation type="journal article" date="2018" name="Plant J.">
        <title>The Physcomitrella patens chromosome-scale assembly reveals moss genome structure and evolution.</title>
        <authorList>
            <person name="Lang D."/>
            <person name="Ullrich K.K."/>
            <person name="Murat F."/>
            <person name="Fuchs J."/>
            <person name="Jenkins J."/>
            <person name="Haas F.B."/>
            <person name="Piednoel M."/>
            <person name="Gundlach H."/>
            <person name="Van Bel M."/>
            <person name="Meyberg R."/>
            <person name="Vives C."/>
            <person name="Morata J."/>
            <person name="Symeonidi A."/>
            <person name="Hiss M."/>
            <person name="Muchero W."/>
            <person name="Kamisugi Y."/>
            <person name="Saleh O."/>
            <person name="Blanc G."/>
            <person name="Decker E.L."/>
            <person name="van Gessel N."/>
            <person name="Grimwood J."/>
            <person name="Hayes R.D."/>
            <person name="Graham S.W."/>
            <person name="Gunter L.E."/>
            <person name="McDaniel S.F."/>
            <person name="Hoernstein S.N.W."/>
            <person name="Larsson A."/>
            <person name="Li F.W."/>
            <person name="Perroud P.F."/>
            <person name="Phillips J."/>
            <person name="Ranjan P."/>
            <person name="Rokshar D.S."/>
            <person name="Rothfels C.J."/>
            <person name="Schneider L."/>
            <person name="Shu S."/>
            <person name="Stevenson D.W."/>
            <person name="Thummler F."/>
            <person name="Tillich M."/>
            <person name="Villarreal Aguilar J.C."/>
            <person name="Widiez T."/>
            <person name="Wong G.K."/>
            <person name="Wymore A."/>
            <person name="Zhang Y."/>
            <person name="Zimmer A.D."/>
            <person name="Quatrano R.S."/>
            <person name="Mayer K.F.X."/>
            <person name="Goodstein D."/>
            <person name="Casacuberta J.M."/>
            <person name="Vandepoele K."/>
            <person name="Reski R."/>
            <person name="Cuming A.C."/>
            <person name="Tuskan G.A."/>
            <person name="Maumus F."/>
            <person name="Salse J."/>
            <person name="Schmutz J."/>
            <person name="Rensing S.A."/>
        </authorList>
    </citation>
    <scope>NUCLEOTIDE SEQUENCE [LARGE SCALE GENOMIC DNA]</scope>
    <source>
        <strain evidence="2 3">cv. Gransden 2004</strain>
    </source>
</reference>
<dbReference type="AlphaFoldDB" id="A0A2K1J323"/>
<evidence type="ECO:0000313" key="2">
    <source>
        <dbReference type="EnsemblPlants" id="PAC:32906836.CDS.1"/>
    </source>
</evidence>
<accession>A0A2K1J323</accession>
<dbReference type="Gramene" id="Pp3c17_7500V3.1">
    <property type="protein sequence ID" value="PAC:32906836.CDS.1"/>
    <property type="gene ID" value="Pp3c17_7500"/>
</dbReference>
<name>A0A2K1J323_PHYPA</name>
<dbReference type="EnsemblPlants" id="Pp3c17_7500V3.1">
    <property type="protein sequence ID" value="PAC:32906836.CDS.1"/>
    <property type="gene ID" value="Pp3c17_7500"/>
</dbReference>
<dbReference type="InParanoid" id="A0A2K1J323"/>
<reference evidence="2" key="3">
    <citation type="submission" date="2020-12" db="UniProtKB">
        <authorList>
            <consortium name="EnsemblPlants"/>
        </authorList>
    </citation>
    <scope>IDENTIFICATION</scope>
</reference>
<dbReference type="EMBL" id="ABEU02000017">
    <property type="protein sequence ID" value="PNR35923.1"/>
    <property type="molecule type" value="Genomic_DNA"/>
</dbReference>
<sequence length="103" mass="11585">MRSDDRQPKSSGIGVVKSGSSLTHLGESIKREFSTCAVLVKTTWQQQSPERVYPCIFTDWLPFDKLIHPLPTPPRLAQNKQFIPFSVSNIMLLSILSNTNLDV</sequence>